<keyword evidence="3" id="KW-1185">Reference proteome</keyword>
<keyword evidence="1" id="KW-0175">Coiled coil</keyword>
<organism evidence="2 3">
    <name type="scientific">Hyphococcus flavus</name>
    <dbReference type="NCBI Taxonomy" id="1866326"/>
    <lineage>
        <taxon>Bacteria</taxon>
        <taxon>Pseudomonadati</taxon>
        <taxon>Pseudomonadota</taxon>
        <taxon>Alphaproteobacteria</taxon>
        <taxon>Parvularculales</taxon>
        <taxon>Parvularculaceae</taxon>
        <taxon>Hyphococcus</taxon>
    </lineage>
</organism>
<sequence>MPVNERTFVPTHIVDLANEDEQLKNTLFEWLKGADNWYSRKLNALNPDHPQFAVYTTHKEYYNALELRLKGNHQSSYKALLADLISHLDKPKSESEINNAKAAVIICALGIYLQFKRYQDLIENKQDDRKKFTYELKKIERRYAKLLSDYNKLLTAYAETIRIPKDQLNRLTPYRAFPFERLKDMYSNPRGAQKDERLRIVVEYAAEMFGAYSTKSLKTKGGSFERFAQYMMHLVTESPVKETGLQKTITRLKSDKDYRAEVAEVNRVWEQNEQSRKDKLAAAGFDVDERDTANKSYFDEKTGLRLRPISKPSVSRFKS</sequence>
<accession>A0AAE9ZDB5</accession>
<reference evidence="2" key="1">
    <citation type="submission" date="2023-02" db="EMBL/GenBank/DDBJ databases">
        <title>Genome sequence of Hyphococcus flavus.</title>
        <authorList>
            <person name="Rong J.-C."/>
            <person name="Zhao Q."/>
            <person name="Yi M."/>
            <person name="Wu J.-Y."/>
        </authorList>
    </citation>
    <scope>NUCLEOTIDE SEQUENCE</scope>
    <source>
        <strain evidence="2">MCCC 1K03223</strain>
    </source>
</reference>
<feature type="coiled-coil region" evidence="1">
    <location>
        <begin position="122"/>
        <end position="156"/>
    </location>
</feature>
<proteinExistence type="predicted"/>
<gene>
    <name evidence="2" type="ORF">PUV54_11305</name>
</gene>
<evidence type="ECO:0000313" key="2">
    <source>
        <dbReference type="EMBL" id="WDI30543.1"/>
    </source>
</evidence>
<name>A0AAE9ZDB5_9PROT</name>
<dbReference type="AlphaFoldDB" id="A0AAE9ZDB5"/>
<dbReference type="RefSeq" id="WP_274492345.1">
    <property type="nucleotide sequence ID" value="NZ_CP118166.1"/>
</dbReference>
<evidence type="ECO:0000313" key="3">
    <source>
        <dbReference type="Proteomes" id="UP001214043"/>
    </source>
</evidence>
<protein>
    <submittedName>
        <fullName evidence="2">Uncharacterized protein</fullName>
    </submittedName>
</protein>
<evidence type="ECO:0000256" key="1">
    <source>
        <dbReference type="SAM" id="Coils"/>
    </source>
</evidence>
<dbReference type="EMBL" id="CP118166">
    <property type="protein sequence ID" value="WDI30543.1"/>
    <property type="molecule type" value="Genomic_DNA"/>
</dbReference>
<dbReference type="Proteomes" id="UP001214043">
    <property type="component" value="Chromosome"/>
</dbReference>
<dbReference type="KEGG" id="hfl:PUV54_11305"/>